<feature type="transmembrane region" description="Helical" evidence="1">
    <location>
        <begin position="7"/>
        <end position="26"/>
    </location>
</feature>
<sequence>MKKHSIFPGIILIGVGTYLLLQQLNISLFSGFFSWTTLIIIIGIALLVQAYSANDHSQILPGVILTGFGFHFHPINTFSFWPDHFGMLVFIVALGLILKSLKTKSDHSQGFLLLAFALLLLNYDAFLNKLGALGSGLSFIIRYWPVIIIAVGIYLLFIKKK</sequence>
<feature type="transmembrane region" description="Helical" evidence="1">
    <location>
        <begin position="139"/>
        <end position="158"/>
    </location>
</feature>
<accession>A0A1H0NW29</accession>
<feature type="transmembrane region" description="Helical" evidence="1">
    <location>
        <begin position="32"/>
        <end position="52"/>
    </location>
</feature>
<gene>
    <name evidence="3" type="ORF">SAMN05216565_10139</name>
</gene>
<keyword evidence="1" id="KW-0472">Membrane</keyword>
<dbReference type="RefSeq" id="WP_090848995.1">
    <property type="nucleotide sequence ID" value="NZ_FNJU01000001.1"/>
</dbReference>
<reference evidence="4" key="1">
    <citation type="submission" date="2016-10" db="EMBL/GenBank/DDBJ databases">
        <authorList>
            <person name="Varghese N."/>
            <person name="Submissions S."/>
        </authorList>
    </citation>
    <scope>NUCLEOTIDE SEQUENCE [LARGE SCALE GENOMIC DNA]</scope>
    <source>
        <strain evidence="4">IBRC-M10078</strain>
    </source>
</reference>
<evidence type="ECO:0000313" key="3">
    <source>
        <dbReference type="EMBL" id="SDO96728.1"/>
    </source>
</evidence>
<name>A0A1H0NW29_9BACI</name>
<protein>
    <recommendedName>
        <fullName evidence="2">LiaI-LiaF-like transmembrane region domain-containing protein</fullName>
    </recommendedName>
</protein>
<dbReference type="Pfam" id="PF18917">
    <property type="entry name" value="LiaI-LiaF-like_TM1"/>
    <property type="match status" value="1"/>
</dbReference>
<dbReference type="OrthoDB" id="2989824at2"/>
<proteinExistence type="predicted"/>
<evidence type="ECO:0000256" key="1">
    <source>
        <dbReference type="SAM" id="Phobius"/>
    </source>
</evidence>
<feature type="transmembrane region" description="Helical" evidence="1">
    <location>
        <begin position="81"/>
        <end position="98"/>
    </location>
</feature>
<keyword evidence="1" id="KW-1133">Transmembrane helix</keyword>
<dbReference type="InterPro" id="IPR043726">
    <property type="entry name" value="LiaI-LiaF-like_TM1"/>
</dbReference>
<evidence type="ECO:0000259" key="2">
    <source>
        <dbReference type="Pfam" id="PF18917"/>
    </source>
</evidence>
<organism evidence="3 4">
    <name type="scientific">Litchfieldia salsa</name>
    <dbReference type="NCBI Taxonomy" id="930152"/>
    <lineage>
        <taxon>Bacteria</taxon>
        <taxon>Bacillati</taxon>
        <taxon>Bacillota</taxon>
        <taxon>Bacilli</taxon>
        <taxon>Bacillales</taxon>
        <taxon>Bacillaceae</taxon>
        <taxon>Litchfieldia</taxon>
    </lineage>
</organism>
<keyword evidence="1" id="KW-0812">Transmembrane</keyword>
<dbReference type="EMBL" id="FNJU01000001">
    <property type="protein sequence ID" value="SDO96728.1"/>
    <property type="molecule type" value="Genomic_DNA"/>
</dbReference>
<evidence type="ECO:0000313" key="4">
    <source>
        <dbReference type="Proteomes" id="UP000199159"/>
    </source>
</evidence>
<dbReference type="Proteomes" id="UP000199159">
    <property type="component" value="Unassembled WGS sequence"/>
</dbReference>
<dbReference type="STRING" id="930152.SAMN05216565_10139"/>
<feature type="domain" description="LiaI-LiaF-like transmembrane region" evidence="2">
    <location>
        <begin position="6"/>
        <end position="47"/>
    </location>
</feature>
<feature type="transmembrane region" description="Helical" evidence="1">
    <location>
        <begin position="110"/>
        <end position="127"/>
    </location>
</feature>
<dbReference type="AlphaFoldDB" id="A0A1H0NW29"/>
<keyword evidence="4" id="KW-1185">Reference proteome</keyword>